<name>A0A067PAS8_9AGAM</name>
<dbReference type="InParanoid" id="A0A067PAS8"/>
<evidence type="ECO:0000313" key="2">
    <source>
        <dbReference type="Proteomes" id="UP000027265"/>
    </source>
</evidence>
<proteinExistence type="predicted"/>
<dbReference type="AlphaFoldDB" id="A0A067PAS8"/>
<organism evidence="1 2">
    <name type="scientific">Jaapia argillacea MUCL 33604</name>
    <dbReference type="NCBI Taxonomy" id="933084"/>
    <lineage>
        <taxon>Eukaryota</taxon>
        <taxon>Fungi</taxon>
        <taxon>Dikarya</taxon>
        <taxon>Basidiomycota</taxon>
        <taxon>Agaricomycotina</taxon>
        <taxon>Agaricomycetes</taxon>
        <taxon>Agaricomycetidae</taxon>
        <taxon>Jaapiales</taxon>
        <taxon>Jaapiaceae</taxon>
        <taxon>Jaapia</taxon>
    </lineage>
</organism>
<protein>
    <submittedName>
        <fullName evidence="1">Uncharacterized protein</fullName>
    </submittedName>
</protein>
<keyword evidence="2" id="KW-1185">Reference proteome</keyword>
<gene>
    <name evidence="1" type="ORF">JAAARDRAFT_198748</name>
</gene>
<dbReference type="Proteomes" id="UP000027265">
    <property type="component" value="Unassembled WGS sequence"/>
</dbReference>
<dbReference type="EMBL" id="KL197744">
    <property type="protein sequence ID" value="KDQ51874.1"/>
    <property type="molecule type" value="Genomic_DNA"/>
</dbReference>
<dbReference type="HOGENOM" id="CLU_1949127_0_0_1"/>
<reference evidence="2" key="1">
    <citation type="journal article" date="2014" name="Proc. Natl. Acad. Sci. U.S.A.">
        <title>Extensive sampling of basidiomycete genomes demonstrates inadequacy of the white-rot/brown-rot paradigm for wood decay fungi.</title>
        <authorList>
            <person name="Riley R."/>
            <person name="Salamov A.A."/>
            <person name="Brown D.W."/>
            <person name="Nagy L.G."/>
            <person name="Floudas D."/>
            <person name="Held B.W."/>
            <person name="Levasseur A."/>
            <person name="Lombard V."/>
            <person name="Morin E."/>
            <person name="Otillar R."/>
            <person name="Lindquist E.A."/>
            <person name="Sun H."/>
            <person name="LaButti K.M."/>
            <person name="Schmutz J."/>
            <person name="Jabbour D."/>
            <person name="Luo H."/>
            <person name="Baker S.E."/>
            <person name="Pisabarro A.G."/>
            <person name="Walton J.D."/>
            <person name="Blanchette R.A."/>
            <person name="Henrissat B."/>
            <person name="Martin F."/>
            <person name="Cullen D."/>
            <person name="Hibbett D.S."/>
            <person name="Grigoriev I.V."/>
        </authorList>
    </citation>
    <scope>NUCLEOTIDE SEQUENCE [LARGE SCALE GENOMIC DNA]</scope>
    <source>
        <strain evidence="2">MUCL 33604</strain>
    </source>
</reference>
<evidence type="ECO:0000313" key="1">
    <source>
        <dbReference type="EMBL" id="KDQ51874.1"/>
    </source>
</evidence>
<sequence length="129" mass="14324">MNRRTHQTLMHVPEGSLLLDEVCSLASVDSVDYSQKFWFHVSPMELLLPTVVTNNPYTKGGSPSLDEVCSLASVNSVDFSQFTFNSACIHYSLPTVVTNNHYTKLIGDVQAYATQLNLFVSLGEKPVIR</sequence>
<accession>A0A067PAS8</accession>